<comment type="caution">
    <text evidence="2">The sequence shown here is derived from an EMBL/GenBank/DDBJ whole genome shotgun (WGS) entry which is preliminary data.</text>
</comment>
<evidence type="ECO:0000313" key="3">
    <source>
        <dbReference type="Proteomes" id="UP000701801"/>
    </source>
</evidence>
<proteinExistence type="predicted"/>
<dbReference type="AlphaFoldDB" id="A0A9N9PZ79"/>
<accession>A0A9N9PZ79</accession>
<sequence length="161" mass="17894">MTVLLPGLVTLWFYGSITGAGVIEVEKIVRNVQYESPLLSNQPAGIFKRMTYNGLQWMKYVAEEQEGSWAAELAGFGVRCLALEVCLKGQLRDSKILRFPKLQRNIPPQKSLSLLVETPTPKIDVHVIEKCLLAQAPEVVWSLPSRAPLRTSLTGTCELQA</sequence>
<organism evidence="2 3">
    <name type="scientific">Hymenoscyphus albidus</name>
    <dbReference type="NCBI Taxonomy" id="595503"/>
    <lineage>
        <taxon>Eukaryota</taxon>
        <taxon>Fungi</taxon>
        <taxon>Dikarya</taxon>
        <taxon>Ascomycota</taxon>
        <taxon>Pezizomycotina</taxon>
        <taxon>Leotiomycetes</taxon>
        <taxon>Helotiales</taxon>
        <taxon>Helotiaceae</taxon>
        <taxon>Hymenoscyphus</taxon>
    </lineage>
</organism>
<keyword evidence="3" id="KW-1185">Reference proteome</keyword>
<feature type="signal peptide" evidence="1">
    <location>
        <begin position="1"/>
        <end position="19"/>
    </location>
</feature>
<protein>
    <submittedName>
        <fullName evidence="2">Uncharacterized protein</fullName>
    </submittedName>
</protein>
<feature type="chain" id="PRO_5040229735" evidence="1">
    <location>
        <begin position="20"/>
        <end position="161"/>
    </location>
</feature>
<evidence type="ECO:0000313" key="2">
    <source>
        <dbReference type="EMBL" id="CAG8973590.1"/>
    </source>
</evidence>
<evidence type="ECO:0000256" key="1">
    <source>
        <dbReference type="SAM" id="SignalP"/>
    </source>
</evidence>
<dbReference type="Proteomes" id="UP000701801">
    <property type="component" value="Unassembled WGS sequence"/>
</dbReference>
<keyword evidence="1" id="KW-0732">Signal</keyword>
<name>A0A9N9PZ79_9HELO</name>
<gene>
    <name evidence="2" type="ORF">HYALB_00009659</name>
</gene>
<reference evidence="2" key="1">
    <citation type="submission" date="2021-07" db="EMBL/GenBank/DDBJ databases">
        <authorList>
            <person name="Durling M."/>
        </authorList>
    </citation>
    <scope>NUCLEOTIDE SEQUENCE</scope>
</reference>
<dbReference type="EMBL" id="CAJVRM010000075">
    <property type="protein sequence ID" value="CAG8973590.1"/>
    <property type="molecule type" value="Genomic_DNA"/>
</dbReference>